<evidence type="ECO:0000256" key="2">
    <source>
        <dbReference type="ARBA" id="ARBA00022801"/>
    </source>
</evidence>
<sequence>MTVPRTGLAGYVRGLRQVVSVGLVGTLVMSALVLGDLALGDLPAVAAGAPTPLINRDFPDPDVLRVGNSYYAYSTNSTYDTGLRNIPVARASRITGPWTVQPVDALPQPPSWTVFDQGSGTNLIWAPDVSRRQDGKFLMYFAANFHGQVQCIGAALADRPTGPFRNVGSAPLVCRQDEGDIDPSSLTVNGRHYLVYKDNSNAHGQPASIWLQPVAADGLTFRGDRVRLLTADPAGDENNVIEAPIIVPRAGKFVLLYSANPYTLNYHVKFATADRLTGPYQKSSTYVLDSTTWPGVITNPGGQDVVGGQIVFHANIPSGRAMFTAPLCWRGSTPVVVR</sequence>
<dbReference type="Proteomes" id="UP001500618">
    <property type="component" value="Unassembled WGS sequence"/>
</dbReference>
<keyword evidence="6" id="KW-1185">Reference proteome</keyword>
<dbReference type="SUPFAM" id="SSF75005">
    <property type="entry name" value="Arabinanase/levansucrase/invertase"/>
    <property type="match status" value="1"/>
</dbReference>
<dbReference type="RefSeq" id="WP_344313884.1">
    <property type="nucleotide sequence ID" value="NZ_BAAANY010000030.1"/>
</dbReference>
<dbReference type="PANTHER" id="PTHR42812">
    <property type="entry name" value="BETA-XYLOSIDASE"/>
    <property type="match status" value="1"/>
</dbReference>
<evidence type="ECO:0000256" key="1">
    <source>
        <dbReference type="ARBA" id="ARBA00009865"/>
    </source>
</evidence>
<organism evidence="5 6">
    <name type="scientific">Fodinicola feengrottensis</name>
    <dbReference type="NCBI Taxonomy" id="435914"/>
    <lineage>
        <taxon>Bacteria</taxon>
        <taxon>Bacillati</taxon>
        <taxon>Actinomycetota</taxon>
        <taxon>Actinomycetes</taxon>
        <taxon>Mycobacteriales</taxon>
        <taxon>Fodinicola</taxon>
    </lineage>
</organism>
<evidence type="ECO:0000313" key="6">
    <source>
        <dbReference type="Proteomes" id="UP001500618"/>
    </source>
</evidence>
<dbReference type="Gene3D" id="2.115.10.20">
    <property type="entry name" value="Glycosyl hydrolase domain, family 43"/>
    <property type="match status" value="1"/>
</dbReference>
<name>A0ABN2IHH0_9ACTN</name>
<reference evidence="5 6" key="1">
    <citation type="journal article" date="2019" name="Int. J. Syst. Evol. Microbiol.">
        <title>The Global Catalogue of Microorganisms (GCM) 10K type strain sequencing project: providing services to taxonomists for standard genome sequencing and annotation.</title>
        <authorList>
            <consortium name="The Broad Institute Genomics Platform"/>
            <consortium name="The Broad Institute Genome Sequencing Center for Infectious Disease"/>
            <person name="Wu L."/>
            <person name="Ma J."/>
        </authorList>
    </citation>
    <scope>NUCLEOTIDE SEQUENCE [LARGE SCALE GENOMIC DNA]</scope>
    <source>
        <strain evidence="5 6">JCM 14718</strain>
    </source>
</reference>
<evidence type="ECO:0000313" key="5">
    <source>
        <dbReference type="EMBL" id="GAA1705182.1"/>
    </source>
</evidence>
<evidence type="ECO:0000256" key="3">
    <source>
        <dbReference type="ARBA" id="ARBA00023295"/>
    </source>
</evidence>
<gene>
    <name evidence="5" type="ORF">GCM10009765_62990</name>
</gene>
<proteinExistence type="inferred from homology"/>
<protein>
    <submittedName>
        <fullName evidence="5">Glycoside hydrolase family 43 protein</fullName>
    </submittedName>
</protein>
<dbReference type="GO" id="GO:0016787">
    <property type="term" value="F:hydrolase activity"/>
    <property type="evidence" value="ECO:0007669"/>
    <property type="project" value="UniProtKB-KW"/>
</dbReference>
<dbReference type="InterPro" id="IPR051795">
    <property type="entry name" value="Glycosyl_Hydrlase_43"/>
</dbReference>
<dbReference type="PANTHER" id="PTHR42812:SF5">
    <property type="entry name" value="ENDO-ARABINASE"/>
    <property type="match status" value="1"/>
</dbReference>
<dbReference type="Pfam" id="PF04616">
    <property type="entry name" value="Glyco_hydro_43"/>
    <property type="match status" value="1"/>
</dbReference>
<dbReference type="InterPro" id="IPR006710">
    <property type="entry name" value="Glyco_hydro_43"/>
</dbReference>
<accession>A0ABN2IHH0</accession>
<comment type="similarity">
    <text evidence="1 4">Belongs to the glycosyl hydrolase 43 family.</text>
</comment>
<keyword evidence="2 4" id="KW-0378">Hydrolase</keyword>
<dbReference type="CDD" id="cd08999">
    <property type="entry name" value="GH43_ABN-like"/>
    <property type="match status" value="1"/>
</dbReference>
<evidence type="ECO:0000256" key="4">
    <source>
        <dbReference type="RuleBase" id="RU361187"/>
    </source>
</evidence>
<comment type="caution">
    <text evidence="5">The sequence shown here is derived from an EMBL/GenBank/DDBJ whole genome shotgun (WGS) entry which is preliminary data.</text>
</comment>
<dbReference type="EMBL" id="BAAANY010000030">
    <property type="protein sequence ID" value="GAA1705182.1"/>
    <property type="molecule type" value="Genomic_DNA"/>
</dbReference>
<dbReference type="InterPro" id="IPR023296">
    <property type="entry name" value="Glyco_hydro_beta-prop_sf"/>
</dbReference>
<keyword evidence="3 4" id="KW-0326">Glycosidase</keyword>